<dbReference type="InterPro" id="IPR027417">
    <property type="entry name" value="P-loop_NTPase"/>
</dbReference>
<dbReference type="Gene3D" id="1.20.272.10">
    <property type="match status" value="1"/>
</dbReference>
<gene>
    <name evidence="11" type="primary">dnaX</name>
    <name evidence="13" type="ORF">LZ016_04710</name>
</gene>
<keyword evidence="14" id="KW-1185">Reference proteome</keyword>
<evidence type="ECO:0000256" key="10">
    <source>
        <dbReference type="ARBA" id="ARBA00049244"/>
    </source>
</evidence>
<sequence length="542" mass="57843">MDEPESPGLGLDLPEVPQKAAASPYRVLARKYRPQNFSELIGQDAMVQTLANAIARGRIAHAFLLTGVRGVGKTSTARLVAKALNCVGPDGQGGPTIAPCGVCEQCKAIAEGRHIDVIEMDAASHTGVDDVREIIDAVRYASVNARYKIYIIDEVHMLSKSAFNALLKTLEEPPEHVKFLFATTEVDKVPLTVLSRTQRFDLKRIPAEKLAAHFADVSEAEGVEVEEDALRMIARAAEGSARDGLSILDQAIAHGGGTVTAEQVRDMLGLADRGRIRRLLEHALAGDAASTLLDLDEAHDLGMDPSALLRGLMEELHFATRTKAGAAAEGLPAEQRDAAERLADQLGWGQIHRVWQMLLKGLADVQIAPDPREAAMMALLRLIHAADLPDPAAVLSRLSGEAAAAPVAPSASSKLTGPTAQLPSDFPALIALLEKNGKHQIAVQLHDQVGLVRFAPPELVLRPTRPLGGDWPRDLGAALKAATGAPWQVSLSDEAGEPSLLDQEKMAEERVRSEVLADPAVRAAFEAFPDATLESFASTKGA</sequence>
<comment type="catalytic activity">
    <reaction evidence="10 11">
        <text>DNA(n) + a 2'-deoxyribonucleoside 5'-triphosphate = DNA(n+1) + diphosphate</text>
        <dbReference type="Rhea" id="RHEA:22508"/>
        <dbReference type="Rhea" id="RHEA-COMP:17339"/>
        <dbReference type="Rhea" id="RHEA-COMP:17340"/>
        <dbReference type="ChEBI" id="CHEBI:33019"/>
        <dbReference type="ChEBI" id="CHEBI:61560"/>
        <dbReference type="ChEBI" id="CHEBI:173112"/>
        <dbReference type="EC" id="2.7.7.7"/>
    </reaction>
</comment>
<dbReference type="NCBIfam" id="TIGR02397">
    <property type="entry name" value="dnaX_nterm"/>
    <property type="match status" value="1"/>
</dbReference>
<evidence type="ECO:0000256" key="3">
    <source>
        <dbReference type="ARBA" id="ARBA00022695"/>
    </source>
</evidence>
<evidence type="ECO:0000259" key="12">
    <source>
        <dbReference type="SMART" id="SM00382"/>
    </source>
</evidence>
<dbReference type="PANTHER" id="PTHR11669">
    <property type="entry name" value="REPLICATION FACTOR C / DNA POLYMERASE III GAMMA-TAU SUBUNIT"/>
    <property type="match status" value="1"/>
</dbReference>
<dbReference type="GO" id="GO:0003887">
    <property type="term" value="F:DNA-directed DNA polymerase activity"/>
    <property type="evidence" value="ECO:0007669"/>
    <property type="project" value="UniProtKB-EC"/>
</dbReference>
<dbReference type="InterPro" id="IPR022107">
    <property type="entry name" value="DNA_pol_III_gamma/tau_C"/>
</dbReference>
<dbReference type="NCBIfam" id="NF004046">
    <property type="entry name" value="PRK05563.1"/>
    <property type="match status" value="1"/>
</dbReference>
<evidence type="ECO:0000256" key="9">
    <source>
        <dbReference type="ARBA" id="ARBA00022932"/>
    </source>
</evidence>
<evidence type="ECO:0000256" key="5">
    <source>
        <dbReference type="ARBA" id="ARBA00022723"/>
    </source>
</evidence>
<dbReference type="Pfam" id="PF22608">
    <property type="entry name" value="DNAX_ATPase_lid"/>
    <property type="match status" value="1"/>
</dbReference>
<evidence type="ECO:0000256" key="7">
    <source>
        <dbReference type="ARBA" id="ARBA00022833"/>
    </source>
</evidence>
<dbReference type="SUPFAM" id="SSF48019">
    <property type="entry name" value="post-AAA+ oligomerization domain-like"/>
    <property type="match status" value="1"/>
</dbReference>
<dbReference type="PANTHER" id="PTHR11669:SF0">
    <property type="entry name" value="PROTEIN STICHEL-LIKE 2"/>
    <property type="match status" value="1"/>
</dbReference>
<comment type="caution">
    <text evidence="13">The sequence shown here is derived from an EMBL/GenBank/DDBJ whole genome shotgun (WGS) entry which is preliminary data.</text>
</comment>
<dbReference type="EC" id="2.7.7.7" evidence="11"/>
<keyword evidence="4 11" id="KW-0235">DNA replication</keyword>
<dbReference type="Pfam" id="PF12362">
    <property type="entry name" value="DUF3646"/>
    <property type="match status" value="1"/>
</dbReference>
<dbReference type="SMART" id="SM00382">
    <property type="entry name" value="AAA"/>
    <property type="match status" value="1"/>
</dbReference>
<comment type="subunit">
    <text evidence="11">DNA polymerase III contains a core (composed of alpha, epsilon and theta chains) that associates with a tau subunit. This core dimerizes to form the POLIII' complex. PolIII' associates with the gamma complex (composed of gamma, delta, delta', psi and chi chains) and with the beta chain to form the complete DNA polymerase III complex.</text>
</comment>
<evidence type="ECO:0000256" key="8">
    <source>
        <dbReference type="ARBA" id="ARBA00022840"/>
    </source>
</evidence>
<keyword evidence="2 11" id="KW-0808">Transferase</keyword>
<dbReference type="CDD" id="cd00009">
    <property type="entry name" value="AAA"/>
    <property type="match status" value="1"/>
</dbReference>
<keyword evidence="6 11" id="KW-0547">Nucleotide-binding</keyword>
<dbReference type="Gene3D" id="1.10.8.60">
    <property type="match status" value="1"/>
</dbReference>
<keyword evidence="5" id="KW-0479">Metal-binding</keyword>
<dbReference type="InterPro" id="IPR008921">
    <property type="entry name" value="DNA_pol3_clamp-load_cplx_C"/>
</dbReference>
<evidence type="ECO:0000313" key="13">
    <source>
        <dbReference type="EMBL" id="MCH8615403.1"/>
    </source>
</evidence>
<dbReference type="NCBIfam" id="NF006585">
    <property type="entry name" value="PRK09111.1"/>
    <property type="match status" value="1"/>
</dbReference>
<evidence type="ECO:0000256" key="11">
    <source>
        <dbReference type="RuleBase" id="RU364063"/>
    </source>
</evidence>
<dbReference type="Gene3D" id="3.40.50.300">
    <property type="entry name" value="P-loop containing nucleotide triphosphate hydrolases"/>
    <property type="match status" value="1"/>
</dbReference>
<evidence type="ECO:0000313" key="14">
    <source>
        <dbReference type="Proteomes" id="UP001203058"/>
    </source>
</evidence>
<dbReference type="Pfam" id="PF13177">
    <property type="entry name" value="DNA_pol3_delta2"/>
    <property type="match status" value="1"/>
</dbReference>
<dbReference type="Pfam" id="PF12169">
    <property type="entry name" value="DNA_pol3_gamma3"/>
    <property type="match status" value="1"/>
</dbReference>
<keyword evidence="9 11" id="KW-0239">DNA-directed DNA polymerase</keyword>
<dbReference type="Proteomes" id="UP001203058">
    <property type="component" value="Unassembled WGS sequence"/>
</dbReference>
<evidence type="ECO:0000256" key="2">
    <source>
        <dbReference type="ARBA" id="ARBA00022679"/>
    </source>
</evidence>
<evidence type="ECO:0000256" key="1">
    <source>
        <dbReference type="ARBA" id="ARBA00006360"/>
    </source>
</evidence>
<comment type="function">
    <text evidence="11">DNA polymerase III is a complex, multichain enzyme responsible for most of the replicative synthesis in bacteria. This DNA polymerase also exhibits 3' to 5' exonuclease activity.</text>
</comment>
<dbReference type="EMBL" id="JAKZHW010000001">
    <property type="protein sequence ID" value="MCH8615403.1"/>
    <property type="molecule type" value="Genomic_DNA"/>
</dbReference>
<evidence type="ECO:0000256" key="6">
    <source>
        <dbReference type="ARBA" id="ARBA00022741"/>
    </source>
</evidence>
<keyword evidence="8 11" id="KW-0067">ATP-binding</keyword>
<reference evidence="13 14" key="1">
    <citation type="submission" date="2022-03" db="EMBL/GenBank/DDBJ databases">
        <authorList>
            <person name="Jo J.-H."/>
            <person name="Im W.-T."/>
        </authorList>
    </citation>
    <scope>NUCLEOTIDE SEQUENCE [LARGE SCALE GENOMIC DNA]</scope>
    <source>
        <strain evidence="13 14">SM33</strain>
    </source>
</reference>
<protein>
    <recommendedName>
        <fullName evidence="11">DNA polymerase III subunit gamma/tau</fullName>
        <ecNumber evidence="11">2.7.7.7</ecNumber>
    </recommendedName>
</protein>
<accession>A0ABS9VK94</accession>
<organism evidence="13 14">
    <name type="scientific">Sphingomonas telluris</name>
    <dbReference type="NCBI Taxonomy" id="2907998"/>
    <lineage>
        <taxon>Bacteria</taxon>
        <taxon>Pseudomonadati</taxon>
        <taxon>Pseudomonadota</taxon>
        <taxon>Alphaproteobacteria</taxon>
        <taxon>Sphingomonadales</taxon>
        <taxon>Sphingomonadaceae</taxon>
        <taxon>Sphingomonas</taxon>
    </lineage>
</organism>
<dbReference type="CDD" id="cd18137">
    <property type="entry name" value="HLD_clamp_pol_III_gamma_tau"/>
    <property type="match status" value="1"/>
</dbReference>
<dbReference type="InterPro" id="IPR050238">
    <property type="entry name" value="DNA_Rep/Repair_Clamp_Loader"/>
</dbReference>
<dbReference type="SUPFAM" id="SSF52540">
    <property type="entry name" value="P-loop containing nucleoside triphosphate hydrolases"/>
    <property type="match status" value="1"/>
</dbReference>
<comment type="similarity">
    <text evidence="1 11">Belongs to the DnaX/STICHEL family.</text>
</comment>
<name>A0ABS9VK94_9SPHN</name>
<dbReference type="RefSeq" id="WP_241446170.1">
    <property type="nucleotide sequence ID" value="NZ_JAKZHW010000001.1"/>
</dbReference>
<dbReference type="InterPro" id="IPR012763">
    <property type="entry name" value="DNA_pol_III_sug/sutau_N"/>
</dbReference>
<evidence type="ECO:0000256" key="4">
    <source>
        <dbReference type="ARBA" id="ARBA00022705"/>
    </source>
</evidence>
<dbReference type="InterPro" id="IPR003593">
    <property type="entry name" value="AAA+_ATPase"/>
</dbReference>
<dbReference type="InterPro" id="IPR022754">
    <property type="entry name" value="DNA_pol_III_gamma-3"/>
</dbReference>
<keyword evidence="7" id="KW-0862">Zinc</keyword>
<feature type="domain" description="AAA+ ATPase" evidence="12">
    <location>
        <begin position="59"/>
        <end position="206"/>
    </location>
</feature>
<dbReference type="InterPro" id="IPR045085">
    <property type="entry name" value="HLD_clamp_pol_III_gamma_tau"/>
</dbReference>
<keyword evidence="3 11" id="KW-0548">Nucleotidyltransferase</keyword>
<proteinExistence type="inferred from homology"/>